<evidence type="ECO:0000256" key="2">
    <source>
        <dbReference type="SAM" id="Phobius"/>
    </source>
</evidence>
<evidence type="ECO:0000256" key="1">
    <source>
        <dbReference type="SAM" id="MobiDB-lite"/>
    </source>
</evidence>
<proteinExistence type="predicted"/>
<protein>
    <recommendedName>
        <fullName evidence="5">Glycosyltransferase RgtA/B/C/D-like domain-containing protein</fullName>
    </recommendedName>
</protein>
<feature type="region of interest" description="Disordered" evidence="1">
    <location>
        <begin position="670"/>
        <end position="692"/>
    </location>
</feature>
<gene>
    <name evidence="3" type="ORF">ADN00_14075</name>
</gene>
<feature type="transmembrane region" description="Helical" evidence="2">
    <location>
        <begin position="113"/>
        <end position="134"/>
    </location>
</feature>
<feature type="transmembrane region" description="Helical" evidence="2">
    <location>
        <begin position="140"/>
        <end position="157"/>
    </location>
</feature>
<feature type="transmembrane region" description="Helical" evidence="2">
    <location>
        <begin position="396"/>
        <end position="412"/>
    </location>
</feature>
<dbReference type="RefSeq" id="WP_075063664.1">
    <property type="nucleotide sequence ID" value="NZ_LGCL01000033.1"/>
</dbReference>
<accession>A0A0P6X313</accession>
<keyword evidence="4" id="KW-1185">Reference proteome</keyword>
<sequence>MKQLLNRWRFPHWSVPIALLALCLLSFGLLLPQMGFYWDDWAKMLVNRIFGPQGYWAYYAEDRPISGWTHIFLTPLLGEAPLGWQIFVLLMRWLTAVGLWWSFSLVWPGARRAVSMAALLFVVSPIFTMQPIAVTFHQQWLQFALFAFSLAFMVLAWRKPRLRLPLTLLAVFFTLAQLTVTEYFIGLELLRPAVLLVLSLEEKQPWGRRLLRVLAHWAPYLLVLVAYVVWRLFFIQLTGEDPYQAETLFGFFSDPRGTLGWLWQTVAFDSLFMLVTAWQPVLSLGYYNLPTEAIKSLWGLGLLAGGLCAVYLLGLRDDSPAGEPAAPETEKKTWLLQALFIGLVIMLVGSIPAWSTGRQVVTDIHSNRYALPGMFGPSLLLVALLEWAVQKPVRRALAFSALIGAAVIFHYTEQVKYRDTWQQEMSFFWQLSWRAPYLEPNTAVITENPIFTDQGGFSIAAALNLLYPQEKNPPTLAYWYYALKPRFTLSTVDPLGIPLRTQFRTLVFEGQTPQSLLVMADPAVSECIWVLDANDAADPDLSELARHMLPMSSPERIQFESPDDSYPPRHLFNQEPDHGWCYIYQKTELALQMQDNQRAAELADQARAIFADAPYTSRYDQPHEWLPMVEAYARTARWEDAASAALTAAGFNPNRYGPWMCAEWQRIADREADSPEKSAATRQLKQELNCQP</sequence>
<reference evidence="3 4" key="1">
    <citation type="submission" date="2015-07" db="EMBL/GenBank/DDBJ databases">
        <title>Genome sequence of Ornatilinea apprima DSM 23815.</title>
        <authorList>
            <person name="Hemp J."/>
            <person name="Ward L.M."/>
            <person name="Pace L.A."/>
            <person name="Fischer W.W."/>
        </authorList>
    </citation>
    <scope>NUCLEOTIDE SEQUENCE [LARGE SCALE GENOMIC DNA]</scope>
    <source>
        <strain evidence="3 4">P3M-1</strain>
    </source>
</reference>
<keyword evidence="2" id="KW-0812">Transmembrane</keyword>
<dbReference type="AlphaFoldDB" id="A0A0P6X313"/>
<dbReference type="OrthoDB" id="148359at2"/>
<feature type="transmembrane region" description="Helical" evidence="2">
    <location>
        <begin position="334"/>
        <end position="354"/>
    </location>
</feature>
<dbReference type="EMBL" id="LGCL01000033">
    <property type="protein sequence ID" value="KPL74125.1"/>
    <property type="molecule type" value="Genomic_DNA"/>
</dbReference>
<feature type="transmembrane region" description="Helical" evidence="2">
    <location>
        <begin position="217"/>
        <end position="238"/>
    </location>
</feature>
<feature type="compositionally biased region" description="Polar residues" evidence="1">
    <location>
        <begin position="680"/>
        <end position="692"/>
    </location>
</feature>
<evidence type="ECO:0008006" key="5">
    <source>
        <dbReference type="Google" id="ProtNLM"/>
    </source>
</evidence>
<evidence type="ECO:0000313" key="3">
    <source>
        <dbReference type="EMBL" id="KPL74125.1"/>
    </source>
</evidence>
<organism evidence="3 4">
    <name type="scientific">Ornatilinea apprima</name>
    <dbReference type="NCBI Taxonomy" id="1134406"/>
    <lineage>
        <taxon>Bacteria</taxon>
        <taxon>Bacillati</taxon>
        <taxon>Chloroflexota</taxon>
        <taxon>Anaerolineae</taxon>
        <taxon>Anaerolineales</taxon>
        <taxon>Anaerolineaceae</taxon>
        <taxon>Ornatilinea</taxon>
    </lineage>
</organism>
<name>A0A0P6X313_9CHLR</name>
<dbReference type="STRING" id="1134406.ADN00_14075"/>
<evidence type="ECO:0000313" key="4">
    <source>
        <dbReference type="Proteomes" id="UP000050417"/>
    </source>
</evidence>
<feature type="transmembrane region" description="Helical" evidence="2">
    <location>
        <begin position="293"/>
        <end position="313"/>
    </location>
</feature>
<feature type="transmembrane region" description="Helical" evidence="2">
    <location>
        <begin position="12"/>
        <end position="31"/>
    </location>
</feature>
<comment type="caution">
    <text evidence="3">The sequence shown here is derived from an EMBL/GenBank/DDBJ whole genome shotgun (WGS) entry which is preliminary data.</text>
</comment>
<keyword evidence="2" id="KW-0472">Membrane</keyword>
<dbReference type="Proteomes" id="UP000050417">
    <property type="component" value="Unassembled WGS sequence"/>
</dbReference>
<feature type="transmembrane region" description="Helical" evidence="2">
    <location>
        <begin position="369"/>
        <end position="389"/>
    </location>
</feature>
<keyword evidence="2" id="KW-1133">Transmembrane helix</keyword>
<feature type="transmembrane region" description="Helical" evidence="2">
    <location>
        <begin position="82"/>
        <end position="101"/>
    </location>
</feature>
<feature type="transmembrane region" description="Helical" evidence="2">
    <location>
        <begin position="259"/>
        <end position="281"/>
    </location>
</feature>
<feature type="transmembrane region" description="Helical" evidence="2">
    <location>
        <begin position="164"/>
        <end position="185"/>
    </location>
</feature>